<organism evidence="7 8">
    <name type="scientific">Trachymyrmex cornetzi</name>
    <dbReference type="NCBI Taxonomy" id="471704"/>
    <lineage>
        <taxon>Eukaryota</taxon>
        <taxon>Metazoa</taxon>
        <taxon>Ecdysozoa</taxon>
        <taxon>Arthropoda</taxon>
        <taxon>Hexapoda</taxon>
        <taxon>Insecta</taxon>
        <taxon>Pterygota</taxon>
        <taxon>Neoptera</taxon>
        <taxon>Endopterygota</taxon>
        <taxon>Hymenoptera</taxon>
        <taxon>Apocrita</taxon>
        <taxon>Aculeata</taxon>
        <taxon>Formicoidea</taxon>
        <taxon>Formicidae</taxon>
        <taxon>Myrmicinae</taxon>
        <taxon>Trachymyrmex</taxon>
    </lineage>
</organism>
<name>A0A151JCL1_9HYME</name>
<gene>
    <name evidence="7" type="ORF">ALC57_04121</name>
</gene>
<dbReference type="Proteomes" id="UP000078492">
    <property type="component" value="Unassembled WGS sequence"/>
</dbReference>
<protein>
    <submittedName>
        <fullName evidence="7">Retinoid-inducible serine carboxypeptidase</fullName>
    </submittedName>
</protein>
<sequence length="360" mass="41683">MAKDFSFQFNPFCLYAKDFSLIIKHPVYEYSISILQAQKTGTIKSNLKGIALGDSWISPIDSVMTWAPFLLNTGMVDTKGFKEIDAAAQKVKNNVELGNWRSATQEWSNTEMVILEKTDNIDFYNILTKQPPLRFFNYQKFFLLKNKPVMYLNLSADEAFSLENLMNGPVKKALDIKFVHGSQSSDVFEYLAEDFMKPVTHIVEALLNETDLKVFVYNGQMDLIVDTLGTLHWVEKLKWKDADTWKNSDRKSLVVKSIIEGYFKVQDNFRMYWVNRAGHMVRTYKALSLFPLSFHIYYKPQAIAPRLIYYKENPKSIRSVHLTSANSDVPKDNPVAQEKILQDLTSNAYTAHRYEEKRNE</sequence>
<keyword evidence="6" id="KW-0325">Glycoprotein</keyword>
<keyword evidence="8" id="KW-1185">Reference proteome</keyword>
<evidence type="ECO:0000256" key="1">
    <source>
        <dbReference type="ARBA" id="ARBA00009431"/>
    </source>
</evidence>
<dbReference type="SUPFAM" id="SSF53474">
    <property type="entry name" value="alpha/beta-Hydrolases"/>
    <property type="match status" value="1"/>
</dbReference>
<evidence type="ECO:0000256" key="5">
    <source>
        <dbReference type="ARBA" id="ARBA00022801"/>
    </source>
</evidence>
<dbReference type="PANTHER" id="PTHR11802">
    <property type="entry name" value="SERINE PROTEASE FAMILY S10 SERINE CARBOXYPEPTIDASE"/>
    <property type="match status" value="1"/>
</dbReference>
<keyword evidence="4" id="KW-0732">Signal</keyword>
<evidence type="ECO:0000256" key="4">
    <source>
        <dbReference type="ARBA" id="ARBA00022729"/>
    </source>
</evidence>
<reference evidence="7 8" key="1">
    <citation type="submission" date="2015-09" db="EMBL/GenBank/DDBJ databases">
        <title>Trachymyrmex cornetzi WGS genome.</title>
        <authorList>
            <person name="Nygaard S."/>
            <person name="Hu H."/>
            <person name="Boomsma J."/>
            <person name="Zhang G."/>
        </authorList>
    </citation>
    <scope>NUCLEOTIDE SEQUENCE [LARGE SCALE GENOMIC DNA]</scope>
    <source>
        <strain evidence="7">Tcor2-1</strain>
        <tissue evidence="7">Whole body</tissue>
    </source>
</reference>
<evidence type="ECO:0000256" key="2">
    <source>
        <dbReference type="ARBA" id="ARBA00022645"/>
    </source>
</evidence>
<dbReference type="Gene3D" id="3.40.50.1820">
    <property type="entry name" value="alpha/beta hydrolase"/>
    <property type="match status" value="1"/>
</dbReference>
<dbReference type="PANTHER" id="PTHR11802:SF3">
    <property type="entry name" value="RETINOID-INDUCIBLE SERINE CARBOXYPEPTIDASE"/>
    <property type="match status" value="1"/>
</dbReference>
<evidence type="ECO:0000256" key="3">
    <source>
        <dbReference type="ARBA" id="ARBA00022670"/>
    </source>
</evidence>
<dbReference type="Pfam" id="PF00450">
    <property type="entry name" value="Peptidase_S10"/>
    <property type="match status" value="1"/>
</dbReference>
<proteinExistence type="inferred from homology"/>
<dbReference type="AlphaFoldDB" id="A0A151JCL1"/>
<dbReference type="GO" id="GO:0004185">
    <property type="term" value="F:serine-type carboxypeptidase activity"/>
    <property type="evidence" value="ECO:0007669"/>
    <property type="project" value="InterPro"/>
</dbReference>
<evidence type="ECO:0000256" key="6">
    <source>
        <dbReference type="ARBA" id="ARBA00023180"/>
    </source>
</evidence>
<dbReference type="EMBL" id="KQ979038">
    <property type="protein sequence ID" value="KYN23485.1"/>
    <property type="molecule type" value="Genomic_DNA"/>
</dbReference>
<evidence type="ECO:0000313" key="7">
    <source>
        <dbReference type="EMBL" id="KYN23485.1"/>
    </source>
</evidence>
<accession>A0A151JCL1</accession>
<keyword evidence="3" id="KW-0645">Protease</keyword>
<keyword evidence="5" id="KW-0378">Hydrolase</keyword>
<keyword evidence="2 7" id="KW-0121">Carboxypeptidase</keyword>
<dbReference type="STRING" id="471704.A0A151JCL1"/>
<comment type="similarity">
    <text evidence="1">Belongs to the peptidase S10 family.</text>
</comment>
<dbReference type="GO" id="GO:0006508">
    <property type="term" value="P:proteolysis"/>
    <property type="evidence" value="ECO:0007669"/>
    <property type="project" value="UniProtKB-KW"/>
</dbReference>
<dbReference type="InterPro" id="IPR029058">
    <property type="entry name" value="AB_hydrolase_fold"/>
</dbReference>
<evidence type="ECO:0000313" key="8">
    <source>
        <dbReference type="Proteomes" id="UP000078492"/>
    </source>
</evidence>
<dbReference type="InterPro" id="IPR001563">
    <property type="entry name" value="Peptidase_S10"/>
</dbReference>